<organism evidence="1 2">
    <name type="scientific">Alteromonas profundi</name>
    <dbReference type="NCBI Taxonomy" id="2696062"/>
    <lineage>
        <taxon>Bacteria</taxon>
        <taxon>Pseudomonadati</taxon>
        <taxon>Pseudomonadota</taxon>
        <taxon>Gammaproteobacteria</taxon>
        <taxon>Alteromonadales</taxon>
        <taxon>Alteromonadaceae</taxon>
        <taxon>Alteromonas/Salinimonas group</taxon>
        <taxon>Alteromonas</taxon>
    </lineage>
</organism>
<dbReference type="InterPro" id="IPR036097">
    <property type="entry name" value="HisK_dim/P_sf"/>
</dbReference>
<protein>
    <recommendedName>
        <fullName evidence="3">Histidine kinase</fullName>
    </recommendedName>
</protein>
<dbReference type="GO" id="GO:0000155">
    <property type="term" value="F:phosphorelay sensor kinase activity"/>
    <property type="evidence" value="ECO:0007669"/>
    <property type="project" value="InterPro"/>
</dbReference>
<keyword evidence="2" id="KW-1185">Reference proteome</keyword>
<comment type="caution">
    <text evidence="1">The sequence shown here is derived from an EMBL/GenBank/DDBJ whole genome shotgun (WGS) entry which is preliminary data.</text>
</comment>
<dbReference type="EMBL" id="JAAAWN010000005">
    <property type="protein sequence ID" value="NDV90636.1"/>
    <property type="molecule type" value="Genomic_DNA"/>
</dbReference>
<proteinExistence type="predicted"/>
<gene>
    <name evidence="1" type="ORF">GTH32_05420</name>
</gene>
<dbReference type="AlphaFoldDB" id="A0A7X5LJQ8"/>
<dbReference type="SUPFAM" id="SSF47384">
    <property type="entry name" value="Homodimeric domain of signal transducing histidine kinase"/>
    <property type="match status" value="1"/>
</dbReference>
<dbReference type="RefSeq" id="WP_163084221.1">
    <property type="nucleotide sequence ID" value="NZ_JAAAWN010000005.1"/>
</dbReference>
<dbReference type="Gene3D" id="1.10.287.130">
    <property type="match status" value="1"/>
</dbReference>
<evidence type="ECO:0000313" key="1">
    <source>
        <dbReference type="EMBL" id="NDV90636.1"/>
    </source>
</evidence>
<accession>A0A7X5LJQ8</accession>
<dbReference type="Proteomes" id="UP000470213">
    <property type="component" value="Unassembled WGS sequence"/>
</dbReference>
<name>A0A7X5LJQ8_9ALTE</name>
<sequence length="74" mass="8184">MNEDDFARLSQYVHDARKPLNRISMQAELVKMALNGDVPPEKALNALDKIISSAKDCSDTLSELTSEMGDKTTD</sequence>
<reference evidence="1 2" key="1">
    <citation type="submission" date="2020-01" db="EMBL/GenBank/DDBJ databases">
        <authorList>
            <person name="Chen J."/>
            <person name="Zhu S."/>
            <person name="Yang J."/>
        </authorList>
    </citation>
    <scope>NUCLEOTIDE SEQUENCE [LARGE SCALE GENOMIC DNA]</scope>
    <source>
        <strain evidence="1 2">345S023</strain>
    </source>
</reference>
<evidence type="ECO:0008006" key="3">
    <source>
        <dbReference type="Google" id="ProtNLM"/>
    </source>
</evidence>
<evidence type="ECO:0000313" key="2">
    <source>
        <dbReference type="Proteomes" id="UP000470213"/>
    </source>
</evidence>